<dbReference type="EMBL" id="AMZH03015328">
    <property type="protein sequence ID" value="RRT46226.1"/>
    <property type="molecule type" value="Genomic_DNA"/>
</dbReference>
<dbReference type="InterPro" id="IPR050230">
    <property type="entry name" value="CALM/Myosin/TropC-like"/>
</dbReference>
<keyword evidence="2" id="KW-0488">Methylation</keyword>
<evidence type="ECO:0000256" key="6">
    <source>
        <dbReference type="SAM" id="MobiDB-lite"/>
    </source>
</evidence>
<feature type="domain" description="EF-hand" evidence="7">
    <location>
        <begin position="44"/>
        <end position="79"/>
    </location>
</feature>
<keyword evidence="4" id="KW-0677">Repeat</keyword>
<dbReference type="SUPFAM" id="SSF47473">
    <property type="entry name" value="EF-hand"/>
    <property type="match status" value="1"/>
</dbReference>
<keyword evidence="3" id="KW-0479">Metal-binding</keyword>
<comment type="caution">
    <text evidence="8">The sequence shown here is derived from an EMBL/GenBank/DDBJ whole genome shotgun (WGS) entry which is preliminary data.</text>
</comment>
<dbReference type="InterPro" id="IPR002048">
    <property type="entry name" value="EF_hand_dom"/>
</dbReference>
<feature type="domain" description="EF-hand" evidence="7">
    <location>
        <begin position="8"/>
        <end position="43"/>
    </location>
</feature>
<feature type="compositionally biased region" description="Basic and acidic residues" evidence="6">
    <location>
        <begin position="138"/>
        <end position="147"/>
    </location>
</feature>
<dbReference type="PANTHER" id="PTHR23048:SF53">
    <property type="entry name" value="CALMODULIN"/>
    <property type="match status" value="1"/>
</dbReference>
<dbReference type="Pfam" id="PF00036">
    <property type="entry name" value="EF-hand_1"/>
    <property type="match status" value="1"/>
</dbReference>
<dbReference type="FunFam" id="1.10.238.10:FF:000001">
    <property type="entry name" value="Calmodulin 1"/>
    <property type="match status" value="1"/>
</dbReference>
<sequence>MCTLGQNPTEAELQDMINDVDADRSGTIDFKEFLNLMACKMHADSEEELKEAFRVFDKDQNGFISAVELRNVLVNLGEKLTDEEINEMIREADANNDGQIDYKEFVKVMIANTNRALIVIGMWTFFFLFCRRGPGEGSDSKKAETSPRHSKHSSDNPPSKCSQFCSSCTVL</sequence>
<dbReference type="Pfam" id="PF13499">
    <property type="entry name" value="EF-hand_7"/>
    <property type="match status" value="1"/>
</dbReference>
<dbReference type="PANTHER" id="PTHR23048">
    <property type="entry name" value="MYOSIN LIGHT CHAIN 1, 3"/>
    <property type="match status" value="1"/>
</dbReference>
<dbReference type="Proteomes" id="UP000287651">
    <property type="component" value="Unassembled WGS sequence"/>
</dbReference>
<dbReference type="SMART" id="SM00054">
    <property type="entry name" value="EFh"/>
    <property type="match status" value="3"/>
</dbReference>
<name>A0A426Y3B2_ENSVE</name>
<organism evidence="8 9">
    <name type="scientific">Ensete ventricosum</name>
    <name type="common">Abyssinian banana</name>
    <name type="synonym">Musa ensete</name>
    <dbReference type="NCBI Taxonomy" id="4639"/>
    <lineage>
        <taxon>Eukaryota</taxon>
        <taxon>Viridiplantae</taxon>
        <taxon>Streptophyta</taxon>
        <taxon>Embryophyta</taxon>
        <taxon>Tracheophyta</taxon>
        <taxon>Spermatophyta</taxon>
        <taxon>Magnoliopsida</taxon>
        <taxon>Liliopsida</taxon>
        <taxon>Zingiberales</taxon>
        <taxon>Musaceae</taxon>
        <taxon>Ensete</taxon>
    </lineage>
</organism>
<dbReference type="GO" id="GO:0005509">
    <property type="term" value="F:calcium ion binding"/>
    <property type="evidence" value="ECO:0007669"/>
    <property type="project" value="InterPro"/>
</dbReference>
<feature type="domain" description="EF-hand" evidence="7">
    <location>
        <begin position="80"/>
        <end position="115"/>
    </location>
</feature>
<dbReference type="GO" id="GO:0016460">
    <property type="term" value="C:myosin II complex"/>
    <property type="evidence" value="ECO:0007669"/>
    <property type="project" value="TreeGrafter"/>
</dbReference>
<evidence type="ECO:0000256" key="1">
    <source>
        <dbReference type="ARBA" id="ARBA00009763"/>
    </source>
</evidence>
<reference evidence="8 9" key="1">
    <citation type="journal article" date="2014" name="Agronomy (Basel)">
        <title>A Draft Genome Sequence for Ensete ventricosum, the Drought-Tolerant Tree Against Hunger.</title>
        <authorList>
            <person name="Harrison J."/>
            <person name="Moore K.A."/>
            <person name="Paszkiewicz K."/>
            <person name="Jones T."/>
            <person name="Grant M."/>
            <person name="Ambacheew D."/>
            <person name="Muzemil S."/>
            <person name="Studholme D.J."/>
        </authorList>
    </citation>
    <scope>NUCLEOTIDE SEQUENCE [LARGE SCALE GENOMIC DNA]</scope>
</reference>
<evidence type="ECO:0000256" key="3">
    <source>
        <dbReference type="ARBA" id="ARBA00022723"/>
    </source>
</evidence>
<evidence type="ECO:0000313" key="8">
    <source>
        <dbReference type="EMBL" id="RRT46226.1"/>
    </source>
</evidence>
<dbReference type="PRINTS" id="PR00450">
    <property type="entry name" value="RECOVERIN"/>
</dbReference>
<accession>A0A426Y3B2</accession>
<dbReference type="CDD" id="cd00051">
    <property type="entry name" value="EFh"/>
    <property type="match status" value="2"/>
</dbReference>
<dbReference type="PROSITE" id="PS00018">
    <property type="entry name" value="EF_HAND_1"/>
    <property type="match status" value="3"/>
</dbReference>
<protein>
    <recommendedName>
        <fullName evidence="7">EF-hand domain-containing protein</fullName>
    </recommendedName>
</protein>
<dbReference type="Gene3D" id="1.10.238.10">
    <property type="entry name" value="EF-hand"/>
    <property type="match status" value="3"/>
</dbReference>
<proteinExistence type="inferred from homology"/>
<dbReference type="InterPro" id="IPR018247">
    <property type="entry name" value="EF_Hand_1_Ca_BS"/>
</dbReference>
<comment type="similarity">
    <text evidence="1">Belongs to the calmodulin family.</text>
</comment>
<evidence type="ECO:0000256" key="2">
    <source>
        <dbReference type="ARBA" id="ARBA00022481"/>
    </source>
</evidence>
<feature type="region of interest" description="Disordered" evidence="6">
    <location>
        <begin position="136"/>
        <end position="161"/>
    </location>
</feature>
<dbReference type="InterPro" id="IPR011992">
    <property type="entry name" value="EF-hand-dom_pair"/>
</dbReference>
<evidence type="ECO:0000256" key="4">
    <source>
        <dbReference type="ARBA" id="ARBA00022737"/>
    </source>
</evidence>
<evidence type="ECO:0000259" key="7">
    <source>
        <dbReference type="PROSITE" id="PS50222"/>
    </source>
</evidence>
<dbReference type="AlphaFoldDB" id="A0A426Y3B2"/>
<gene>
    <name evidence="8" type="ORF">B296_00054579</name>
</gene>
<evidence type="ECO:0000256" key="5">
    <source>
        <dbReference type="ARBA" id="ARBA00022837"/>
    </source>
</evidence>
<evidence type="ECO:0000313" key="9">
    <source>
        <dbReference type="Proteomes" id="UP000287651"/>
    </source>
</evidence>
<dbReference type="PROSITE" id="PS50222">
    <property type="entry name" value="EF_HAND_2"/>
    <property type="match status" value="3"/>
</dbReference>
<keyword evidence="5" id="KW-0106">Calcium</keyword>